<evidence type="ECO:0000313" key="8">
    <source>
        <dbReference type="Proteomes" id="UP000825002"/>
    </source>
</evidence>
<dbReference type="InterPro" id="IPR019819">
    <property type="entry name" value="Carboxylesterase_B_CS"/>
</dbReference>
<dbReference type="PROSITE" id="PS00941">
    <property type="entry name" value="CARBOXYLESTERASE_B_2"/>
    <property type="match status" value="1"/>
</dbReference>
<feature type="region of interest" description="Disordered" evidence="4">
    <location>
        <begin position="772"/>
        <end position="798"/>
    </location>
</feature>
<dbReference type="Proteomes" id="UP000825002">
    <property type="component" value="Unassembled WGS sequence"/>
</dbReference>
<dbReference type="SUPFAM" id="SSF53474">
    <property type="entry name" value="alpha/beta-Hydrolases"/>
    <property type="match status" value="1"/>
</dbReference>
<evidence type="ECO:0000259" key="6">
    <source>
        <dbReference type="Pfam" id="PF00135"/>
    </source>
</evidence>
<dbReference type="EMBL" id="JAIFTH010000194">
    <property type="protein sequence ID" value="KAG9510248.1"/>
    <property type="molecule type" value="Genomic_DNA"/>
</dbReference>
<keyword evidence="5" id="KW-1133">Transmembrane helix</keyword>
<name>A0ABQ7SA17_9ACAR</name>
<dbReference type="InterPro" id="IPR029058">
    <property type="entry name" value="AB_hydrolase_fold"/>
</dbReference>
<dbReference type="PANTHER" id="PTHR43903">
    <property type="entry name" value="NEUROLIGIN"/>
    <property type="match status" value="1"/>
</dbReference>
<dbReference type="Pfam" id="PF00135">
    <property type="entry name" value="COesterase"/>
    <property type="match status" value="1"/>
</dbReference>
<comment type="caution">
    <text evidence="7">The sequence shown here is derived from an EMBL/GenBank/DDBJ whole genome shotgun (WGS) entry which is preliminary data.</text>
</comment>
<organism evidence="7 8">
    <name type="scientific">Fragariocoptes setiger</name>
    <dbReference type="NCBI Taxonomy" id="1670756"/>
    <lineage>
        <taxon>Eukaryota</taxon>
        <taxon>Metazoa</taxon>
        <taxon>Ecdysozoa</taxon>
        <taxon>Arthropoda</taxon>
        <taxon>Chelicerata</taxon>
        <taxon>Arachnida</taxon>
        <taxon>Acari</taxon>
        <taxon>Acariformes</taxon>
        <taxon>Trombidiformes</taxon>
        <taxon>Prostigmata</taxon>
        <taxon>Eupodina</taxon>
        <taxon>Eriophyoidea</taxon>
        <taxon>Phytoptidae</taxon>
        <taxon>Fragariocoptes</taxon>
    </lineage>
</organism>
<dbReference type="InterPro" id="IPR002018">
    <property type="entry name" value="CarbesteraseB"/>
</dbReference>
<evidence type="ECO:0000256" key="1">
    <source>
        <dbReference type="ARBA" id="ARBA00005964"/>
    </source>
</evidence>
<comment type="similarity">
    <text evidence="1">Belongs to the type-B carboxylesterase/lipase family.</text>
</comment>
<keyword evidence="5" id="KW-0812">Transmembrane</keyword>
<keyword evidence="5" id="KW-0472">Membrane</keyword>
<dbReference type="InterPro" id="IPR051093">
    <property type="entry name" value="Neuroligin/BSAL"/>
</dbReference>
<evidence type="ECO:0000256" key="3">
    <source>
        <dbReference type="ARBA" id="ARBA00023180"/>
    </source>
</evidence>
<feature type="transmembrane region" description="Helical" evidence="5">
    <location>
        <begin position="734"/>
        <end position="757"/>
    </location>
</feature>
<keyword evidence="3" id="KW-0325">Glycoprotein</keyword>
<dbReference type="Gene3D" id="3.40.50.1820">
    <property type="entry name" value="alpha/beta hydrolase"/>
    <property type="match status" value="1"/>
</dbReference>
<feature type="region of interest" description="Disordered" evidence="4">
    <location>
        <begin position="861"/>
        <end position="904"/>
    </location>
</feature>
<protein>
    <submittedName>
        <fullName evidence="7">Neuroligin-4, Y-linked</fullName>
    </submittedName>
</protein>
<feature type="compositionally biased region" description="Low complexity" evidence="4">
    <location>
        <begin position="871"/>
        <end position="891"/>
    </location>
</feature>
<proteinExistence type="inferred from homology"/>
<sequence length="911" mass="101508">MSIEIILKLFDGRYKTSLRKQDSDKRKQATTRHRQRNMCSIVNYLKCVYYCVLILPSLASSWIVDFNEPTVHTQYGTIRGKIDERKTRFNRRPICTFLSIPYARPPVGSNRFSPPLEPDAWTQLEAYSKRVMCPQVEQRFRTINDNILESEDCLYLNVFVPVDRATPVVNYPVIVYIHGGEFKYGSKDHYSPEYLLDHGVILVTINYRLGPLGFLSTDDLAAPGNVGLYDQIAALRWVKRNIQSFGGNNDDVTVMGHDAGAISASLLLLAPHETKGLIHKVIAIGGSAFSPAAFHWNPRRQAHEFARELRCPDTQHTDQIIRCLRLKDWRVLMATSRLSHNYEQNTHRLWFRPVLDRNSTYSLLRDLPHALYAQGNALNVPLMMGVAASEGTLEVLGAWRYLRRMGTFERMRYLIRPYLYEFARAEILATALEWNYVKRYVNSSGNALSGGTYTALSNAPITAPLTHALNPLTGEMMFVPGSGAHVPPAGQEYDILVAPNDVKSKVLARTCDAIGDFLHVAPVVRQLELHAQLVGATYAFVFDYRGQRSFGHVLLEPEHANDASGTGHQVAGALVSTHTTNYGVAHGDDLFYLMPNAFGGYYSSPFAGVNTNFVPNSGAASSSVTSTGHLTTSPHQDQRQDDNVVRNYVTYLCTFVARFQNAQAANNLAHWVPFRHTDRQWMRFSESVPQTFKNFHQLDVSFVNEFVSPLEELVNTPLPLFPYEDLRDYQMSTWALAILLALILLTLAILACVMACVRRRARRRTAQMQQLVAFGEPSSPPPTPPKSINDHSGNGKASFLNVSTATNAHTTDFPADADAATNTAITKPITVQNQYHNFSNQDQASLHVFDIEHALVSNVHRANTPSPAPAPASTLTPTPTPAPTSATGAATGRESSTGGRLSRLEQRYINA</sequence>
<keyword evidence="8" id="KW-1185">Reference proteome</keyword>
<evidence type="ECO:0000256" key="4">
    <source>
        <dbReference type="SAM" id="MobiDB-lite"/>
    </source>
</evidence>
<accession>A0ABQ7SA17</accession>
<feature type="domain" description="Carboxylesterase type B" evidence="6">
    <location>
        <begin position="68"/>
        <end position="462"/>
    </location>
</feature>
<evidence type="ECO:0000256" key="2">
    <source>
        <dbReference type="ARBA" id="ARBA00022729"/>
    </source>
</evidence>
<gene>
    <name evidence="7" type="primary">NLGN4Y</name>
    <name evidence="7" type="ORF">GZH46_01218</name>
</gene>
<keyword evidence="2" id="KW-0732">Signal</keyword>
<reference evidence="7 8" key="1">
    <citation type="submission" date="2020-10" db="EMBL/GenBank/DDBJ databases">
        <authorList>
            <person name="Klimov P.B."/>
            <person name="Dyachkov S.M."/>
            <person name="Chetverikov P.E."/>
        </authorList>
    </citation>
    <scope>NUCLEOTIDE SEQUENCE [LARGE SCALE GENOMIC DNA]</scope>
    <source>
        <strain evidence="7">BMOC 18-1129-001#AD2665</strain>
        <tissue evidence="7">Entire mites</tissue>
    </source>
</reference>
<evidence type="ECO:0000256" key="5">
    <source>
        <dbReference type="SAM" id="Phobius"/>
    </source>
</evidence>
<evidence type="ECO:0000313" key="7">
    <source>
        <dbReference type="EMBL" id="KAG9510248.1"/>
    </source>
</evidence>